<dbReference type="Proteomes" id="UP000199513">
    <property type="component" value="Unassembled WGS sequence"/>
</dbReference>
<keyword evidence="4" id="KW-1185">Reference proteome</keyword>
<accession>A0A1I2JMP3</accession>
<dbReference type="PROSITE" id="PS51352">
    <property type="entry name" value="THIOREDOXIN_2"/>
    <property type="match status" value="1"/>
</dbReference>
<dbReference type="OrthoDB" id="616241at2"/>
<dbReference type="InterPro" id="IPR050553">
    <property type="entry name" value="Thioredoxin_ResA/DsbE_sf"/>
</dbReference>
<dbReference type="PANTHER" id="PTHR42852">
    <property type="entry name" value="THIOL:DISULFIDE INTERCHANGE PROTEIN DSBE"/>
    <property type="match status" value="1"/>
</dbReference>
<sequence>MHKQLLFALFISFSLLIVSSCSEIAQVNKLSEGKWRAVITMQNQELPFNFEVLNQGDSQLIYLVNGKEKLALNEINYVNDSVKIFMHIFDCEIVGKTDGNKLTGEYIKHFPDKTIRLPISAEAGKTHRFEEATANPLADISDKWTVDFIEENGDTTKAVGIFALNGKDLEGTFLTVTGDYRFLAGNVDGDALNLSCFDGEHAFLFKAKIADENTMEGRFWSGSAYNVKWVARRNPNASLPNPDSLTFLKAGYDRINFSFPDLNGNLVSLDDEKYKGKVIIVQMLGSWCPNCMDETAFLAKYYQSNKAKNIAIVGLAYERNPEFNEAKKRLEKMKARFEIGYDLLVAGTYNKAAAAATLPMLNHVLAFPTTIFIDKKGRVRKIHTGFNGPGTGVYYEKFVEEFNIFIDKLLAEEI</sequence>
<dbReference type="InterPro" id="IPR013740">
    <property type="entry name" value="Redoxin"/>
</dbReference>
<feature type="domain" description="Thioredoxin" evidence="2">
    <location>
        <begin position="248"/>
        <end position="411"/>
    </location>
</feature>
<dbReference type="STRING" id="1003.SAMN04488541_10568"/>
<dbReference type="Pfam" id="PF08534">
    <property type="entry name" value="Redoxin"/>
    <property type="match status" value="1"/>
</dbReference>
<dbReference type="RefSeq" id="WP_091549290.1">
    <property type="nucleotide sequence ID" value="NZ_FONY01000056.1"/>
</dbReference>
<organism evidence="3 4">
    <name type="scientific">Thermoflexibacter ruber</name>
    <dbReference type="NCBI Taxonomy" id="1003"/>
    <lineage>
        <taxon>Bacteria</taxon>
        <taxon>Pseudomonadati</taxon>
        <taxon>Bacteroidota</taxon>
        <taxon>Cytophagia</taxon>
        <taxon>Cytophagales</taxon>
        <taxon>Thermoflexibacteraceae</taxon>
        <taxon>Thermoflexibacter</taxon>
    </lineage>
</organism>
<dbReference type="PROSITE" id="PS51257">
    <property type="entry name" value="PROKAR_LIPOPROTEIN"/>
    <property type="match status" value="1"/>
</dbReference>
<dbReference type="AlphaFoldDB" id="A0A1I2JMP3"/>
<dbReference type="InterPro" id="IPR013766">
    <property type="entry name" value="Thioredoxin_domain"/>
</dbReference>
<dbReference type="CDD" id="cd02966">
    <property type="entry name" value="TlpA_like_family"/>
    <property type="match status" value="1"/>
</dbReference>
<name>A0A1I2JMP3_9BACT</name>
<feature type="signal peptide" evidence="1">
    <location>
        <begin position="1"/>
        <end position="25"/>
    </location>
</feature>
<dbReference type="PANTHER" id="PTHR42852:SF17">
    <property type="entry name" value="THIOREDOXIN-LIKE PROTEIN HI_1115"/>
    <property type="match status" value="1"/>
</dbReference>
<evidence type="ECO:0000256" key="1">
    <source>
        <dbReference type="SAM" id="SignalP"/>
    </source>
</evidence>
<feature type="chain" id="PRO_5011447064" evidence="1">
    <location>
        <begin position="26"/>
        <end position="414"/>
    </location>
</feature>
<gene>
    <name evidence="3" type="ORF">SAMN04488541_10568</name>
</gene>
<proteinExistence type="predicted"/>
<keyword evidence="1" id="KW-0732">Signal</keyword>
<dbReference type="InterPro" id="IPR036249">
    <property type="entry name" value="Thioredoxin-like_sf"/>
</dbReference>
<protein>
    <submittedName>
        <fullName evidence="3">Peroxiredoxin</fullName>
    </submittedName>
</protein>
<dbReference type="EMBL" id="FONY01000056">
    <property type="protein sequence ID" value="SFF55509.1"/>
    <property type="molecule type" value="Genomic_DNA"/>
</dbReference>
<evidence type="ECO:0000313" key="4">
    <source>
        <dbReference type="Proteomes" id="UP000199513"/>
    </source>
</evidence>
<dbReference type="GO" id="GO:0016491">
    <property type="term" value="F:oxidoreductase activity"/>
    <property type="evidence" value="ECO:0007669"/>
    <property type="project" value="InterPro"/>
</dbReference>
<evidence type="ECO:0000313" key="3">
    <source>
        <dbReference type="EMBL" id="SFF55509.1"/>
    </source>
</evidence>
<dbReference type="Gene3D" id="3.40.30.10">
    <property type="entry name" value="Glutaredoxin"/>
    <property type="match status" value="1"/>
</dbReference>
<evidence type="ECO:0000259" key="2">
    <source>
        <dbReference type="PROSITE" id="PS51352"/>
    </source>
</evidence>
<reference evidence="3 4" key="1">
    <citation type="submission" date="2016-10" db="EMBL/GenBank/DDBJ databases">
        <authorList>
            <person name="de Groot N.N."/>
        </authorList>
    </citation>
    <scope>NUCLEOTIDE SEQUENCE [LARGE SCALE GENOMIC DNA]</scope>
    <source>
        <strain>GEY</strain>
        <strain evidence="4">DSM 9560</strain>
    </source>
</reference>
<dbReference type="SUPFAM" id="SSF52833">
    <property type="entry name" value="Thioredoxin-like"/>
    <property type="match status" value="1"/>
</dbReference>